<organism evidence="5 6">
    <name type="scientific">Shiella aurantiaca</name>
    <dbReference type="NCBI Taxonomy" id="3058365"/>
    <lineage>
        <taxon>Bacteria</taxon>
        <taxon>Pseudomonadati</taxon>
        <taxon>Bacteroidota</taxon>
        <taxon>Cytophagia</taxon>
        <taxon>Cytophagales</taxon>
        <taxon>Shiellaceae</taxon>
        <taxon>Shiella</taxon>
    </lineage>
</organism>
<evidence type="ECO:0000256" key="2">
    <source>
        <dbReference type="ARBA" id="ARBA00022638"/>
    </source>
</evidence>
<dbReference type="InterPro" id="IPR033907">
    <property type="entry name" value="Endolysin_autolysin"/>
</dbReference>
<evidence type="ECO:0000256" key="1">
    <source>
        <dbReference type="ARBA" id="ARBA00022529"/>
    </source>
</evidence>
<dbReference type="InterPro" id="IPR002196">
    <property type="entry name" value="Glyco_hydro_24"/>
</dbReference>
<accession>A0ABT8F0P1</accession>
<dbReference type="RefSeq" id="WP_320002487.1">
    <property type="nucleotide sequence ID" value="NZ_JAUHJS010000001.1"/>
</dbReference>
<dbReference type="Gene3D" id="1.10.530.40">
    <property type="match status" value="1"/>
</dbReference>
<comment type="similarity">
    <text evidence="4">Belongs to the glycosyl hydrolase 24 family.</text>
</comment>
<keyword evidence="4" id="KW-0326">Glycosidase</keyword>
<evidence type="ECO:0000256" key="3">
    <source>
        <dbReference type="ARBA" id="ARBA00023200"/>
    </source>
</evidence>
<keyword evidence="6" id="KW-1185">Reference proteome</keyword>
<keyword evidence="4" id="KW-0378">Hydrolase</keyword>
<dbReference type="InterPro" id="IPR051018">
    <property type="entry name" value="Bacteriophage_GH24"/>
</dbReference>
<sequence>MKKNPKEMTLSPHGRNKILHHEGGHNLKKYVDDSGKQHIGVGHLIKVGEIFPNQITLNESEMLFDADLKWSIDAVKKHVKVPLTQNQFDALVSFVYNIGESQFKTSSVLKNINAGIQGETIKENFLAWNRPPSAFARRKKEVELYFT</sequence>
<dbReference type="SUPFAM" id="SSF53955">
    <property type="entry name" value="Lysozyme-like"/>
    <property type="match status" value="1"/>
</dbReference>
<dbReference type="InterPro" id="IPR023346">
    <property type="entry name" value="Lysozyme-like_dom_sf"/>
</dbReference>
<keyword evidence="1 4" id="KW-0929">Antimicrobial</keyword>
<dbReference type="EMBL" id="JAUHJS010000001">
    <property type="protein sequence ID" value="MDN4163958.1"/>
    <property type="molecule type" value="Genomic_DNA"/>
</dbReference>
<dbReference type="PANTHER" id="PTHR38107">
    <property type="match status" value="1"/>
</dbReference>
<dbReference type="Pfam" id="PF00959">
    <property type="entry name" value="Phage_lysozyme"/>
    <property type="match status" value="1"/>
</dbReference>
<comment type="caution">
    <text evidence="5">The sequence shown here is derived from an EMBL/GenBank/DDBJ whole genome shotgun (WGS) entry which is preliminary data.</text>
</comment>
<dbReference type="InterPro" id="IPR023347">
    <property type="entry name" value="Lysozyme_dom_sf"/>
</dbReference>
<evidence type="ECO:0000256" key="4">
    <source>
        <dbReference type="RuleBase" id="RU003788"/>
    </source>
</evidence>
<name>A0ABT8F0P1_9BACT</name>
<evidence type="ECO:0000313" key="5">
    <source>
        <dbReference type="EMBL" id="MDN4163958.1"/>
    </source>
</evidence>
<evidence type="ECO:0000313" key="6">
    <source>
        <dbReference type="Proteomes" id="UP001168552"/>
    </source>
</evidence>
<dbReference type="CDD" id="cd00737">
    <property type="entry name" value="lyz_endolysin_autolysin"/>
    <property type="match status" value="1"/>
</dbReference>
<dbReference type="PANTHER" id="PTHR38107:SF3">
    <property type="entry name" value="LYSOZYME RRRD-RELATED"/>
    <property type="match status" value="1"/>
</dbReference>
<proteinExistence type="inferred from homology"/>
<dbReference type="EC" id="3.2.1.17" evidence="4"/>
<gene>
    <name evidence="5" type="ORF">QWY31_00515</name>
</gene>
<keyword evidence="3" id="KW-1035">Host cytoplasm</keyword>
<protein>
    <recommendedName>
        <fullName evidence="4">Lysozyme</fullName>
        <ecNumber evidence="4">3.2.1.17</ecNumber>
    </recommendedName>
</protein>
<reference evidence="5" key="1">
    <citation type="submission" date="2023-06" db="EMBL/GenBank/DDBJ databases">
        <title>Cytophagales bacterium Strain LB-30, isolated from soil.</title>
        <authorList>
            <person name="Liu B."/>
        </authorList>
    </citation>
    <scope>NUCLEOTIDE SEQUENCE</scope>
    <source>
        <strain evidence="5">LB-30</strain>
    </source>
</reference>
<dbReference type="Proteomes" id="UP001168552">
    <property type="component" value="Unassembled WGS sequence"/>
</dbReference>
<keyword evidence="2 4" id="KW-0081">Bacteriolytic enzyme</keyword>
<comment type="catalytic activity">
    <reaction evidence="4">
        <text>Hydrolysis of (1-&gt;4)-beta-linkages between N-acetylmuramic acid and N-acetyl-D-glucosamine residues in a peptidoglycan and between N-acetyl-D-glucosamine residues in chitodextrins.</text>
        <dbReference type="EC" id="3.2.1.17"/>
    </reaction>
</comment>